<reference evidence="1" key="1">
    <citation type="submission" date="2019-11" db="EMBL/GenBank/DDBJ databases">
        <authorList>
            <person name="Feng L."/>
        </authorList>
    </citation>
    <scope>NUCLEOTIDE SEQUENCE</scope>
    <source>
        <strain evidence="1">CTertiumLFYP3</strain>
    </source>
</reference>
<name>A0A6N3FU80_9CLOT</name>
<evidence type="ECO:0000313" key="1">
    <source>
        <dbReference type="EMBL" id="VYU56037.1"/>
    </source>
</evidence>
<sequence>MRYIKNNFFDIHYYDELSDSNLKNIIMEHEISYKFFEVFFNRKIKAQG</sequence>
<organism evidence="1">
    <name type="scientific">Clostridium tertium</name>
    <dbReference type="NCBI Taxonomy" id="1559"/>
    <lineage>
        <taxon>Bacteria</taxon>
        <taxon>Bacillati</taxon>
        <taxon>Bacillota</taxon>
        <taxon>Clostridia</taxon>
        <taxon>Eubacteriales</taxon>
        <taxon>Clostridiaceae</taxon>
        <taxon>Clostridium</taxon>
    </lineage>
</organism>
<dbReference type="EMBL" id="CACRTO010000042">
    <property type="protein sequence ID" value="VYU56037.1"/>
    <property type="molecule type" value="Genomic_DNA"/>
</dbReference>
<dbReference type="AlphaFoldDB" id="A0A6N3FU80"/>
<protein>
    <submittedName>
        <fullName evidence="1">Uncharacterized protein</fullName>
    </submittedName>
</protein>
<accession>A0A6N3FU80</accession>
<gene>
    <name evidence="1" type="ORF">CTLFYP3_02862</name>
</gene>
<proteinExistence type="predicted"/>